<protein>
    <recommendedName>
        <fullName evidence="2">histidine kinase</fullName>
        <ecNumber evidence="2">2.7.13.3</ecNumber>
    </recommendedName>
</protein>
<dbReference type="InterPro" id="IPR005467">
    <property type="entry name" value="His_kinase_dom"/>
</dbReference>
<feature type="region of interest" description="Disordered" evidence="6">
    <location>
        <begin position="750"/>
        <end position="778"/>
    </location>
</feature>
<evidence type="ECO:0000313" key="8">
    <source>
        <dbReference type="EMBL" id="GKT26453.1"/>
    </source>
</evidence>
<gene>
    <name evidence="8" type="ORF">ADUPG1_013361</name>
</gene>
<comment type="caution">
    <text evidence="8">The sequence shown here is derived from an EMBL/GenBank/DDBJ whole genome shotgun (WGS) entry which is preliminary data.</text>
</comment>
<accession>A0ABQ5K2P4</accession>
<feature type="compositionally biased region" description="Low complexity" evidence="6">
    <location>
        <begin position="17"/>
        <end position="26"/>
    </location>
</feature>
<keyword evidence="5" id="KW-0902">Two-component regulatory system</keyword>
<feature type="compositionally biased region" description="Low complexity" evidence="6">
    <location>
        <begin position="374"/>
        <end position="391"/>
    </location>
</feature>
<feature type="compositionally biased region" description="Basic and acidic residues" evidence="6">
    <location>
        <begin position="754"/>
        <end position="778"/>
    </location>
</feature>
<keyword evidence="3" id="KW-0808">Transferase</keyword>
<proteinExistence type="predicted"/>
<dbReference type="SMART" id="SM00387">
    <property type="entry name" value="HATPase_c"/>
    <property type="match status" value="1"/>
</dbReference>
<evidence type="ECO:0000256" key="1">
    <source>
        <dbReference type="ARBA" id="ARBA00000085"/>
    </source>
</evidence>
<evidence type="ECO:0000256" key="3">
    <source>
        <dbReference type="ARBA" id="ARBA00022679"/>
    </source>
</evidence>
<dbReference type="InterPro" id="IPR036890">
    <property type="entry name" value="HATPase_C_sf"/>
</dbReference>
<dbReference type="PROSITE" id="PS50109">
    <property type="entry name" value="HIS_KIN"/>
    <property type="match status" value="1"/>
</dbReference>
<dbReference type="Proteomes" id="UP001057375">
    <property type="component" value="Unassembled WGS sequence"/>
</dbReference>
<feature type="non-terminal residue" evidence="8">
    <location>
        <position position="1"/>
    </location>
</feature>
<feature type="region of interest" description="Disordered" evidence="6">
    <location>
        <begin position="374"/>
        <end position="394"/>
    </location>
</feature>
<dbReference type="Pfam" id="PF02518">
    <property type="entry name" value="HATPase_c"/>
    <property type="match status" value="1"/>
</dbReference>
<dbReference type="InterPro" id="IPR050736">
    <property type="entry name" value="Sensor_HK_Regulatory"/>
</dbReference>
<organism evidence="8 9">
    <name type="scientific">Aduncisulcus paluster</name>
    <dbReference type="NCBI Taxonomy" id="2918883"/>
    <lineage>
        <taxon>Eukaryota</taxon>
        <taxon>Metamonada</taxon>
        <taxon>Carpediemonas-like organisms</taxon>
        <taxon>Aduncisulcus</taxon>
    </lineage>
</organism>
<feature type="compositionally biased region" description="Low complexity" evidence="6">
    <location>
        <begin position="271"/>
        <end position="298"/>
    </location>
</feature>
<feature type="compositionally biased region" description="Low complexity" evidence="6">
    <location>
        <begin position="190"/>
        <end position="219"/>
    </location>
</feature>
<sequence length="778" mass="84502">SPHSPSPGMDGAGMGGMDQSSAHIPLPTIPLPLPTTSSSGSTAGLIMPLNAVVQGGYSLSDTDSDRVGKEKMPISTPSEHSSMLCSSPEELLQADKDQILRSLTFRIRDSCVVDVTAFSFSSEQKMLLQYHTIINVFNLTMHSLHLAGVIDANFVSSSDTFNKVVKKIQKLVHKLIVEEGDDEVSGMLPSTFPSNVSSTSSSFQTTSSSKASKASTQPSKIPSQNRTFLLFVHWYKELTTLLSRSVSNLNKLMAQKLKDELLSPETHHASVVDSGSSSRPSSSSLTFPSASQGSTLSIPSLPTLPIPLPELYMPDESQAGMHSSVSHSLIATKSKKETLAKYFSSEISTSMSLPIPSSIPPLLSSVSGSHSPFHSVSARSSTTGSSSGSSGNHVVNPLQTSESISSSLTILQYILIVVCPVLHKRLSELKKLGGILTLSASSAKWQLFPSKAIISHLAEVLSAINLSPDPQSKGCCSLVANGMLVLPAGRGMVSPEFSISDLPKEIISLAKTKQNSHLGAHRFVLNLCGCKECVVDDEEEELDEKDEEEEEELGEERDRDILPLASTSSPRSFRDRLKEEEDSGTDSSIHSAVTRTKSQKDKKKHQHKDAPLLRSISSQFLEELQLMSCSVFMPLIFLDVIRDLVLNSRKYTQAPSTIRVNLFNDIMLHELVFEVSDAGIGMDVSHMSDYIKAGRGREHNRRGMGMGLGLTKVAFVVKLLEGKMQVSSKHGAGTRVRITIPYPSVTKELLRKRRESESSGKDLGAGRREKKRSIERVF</sequence>
<feature type="compositionally biased region" description="Acidic residues" evidence="6">
    <location>
        <begin position="539"/>
        <end position="555"/>
    </location>
</feature>
<evidence type="ECO:0000256" key="4">
    <source>
        <dbReference type="ARBA" id="ARBA00022777"/>
    </source>
</evidence>
<feature type="region of interest" description="Disordered" evidence="6">
    <location>
        <begin position="188"/>
        <end position="221"/>
    </location>
</feature>
<feature type="region of interest" description="Disordered" evidence="6">
    <location>
        <begin position="268"/>
        <end position="298"/>
    </location>
</feature>
<feature type="region of interest" description="Disordered" evidence="6">
    <location>
        <begin position="539"/>
        <end position="609"/>
    </location>
</feature>
<dbReference type="InterPro" id="IPR004358">
    <property type="entry name" value="Sig_transdc_His_kin-like_C"/>
</dbReference>
<evidence type="ECO:0000256" key="6">
    <source>
        <dbReference type="SAM" id="MobiDB-lite"/>
    </source>
</evidence>
<dbReference type="SUPFAM" id="SSF55874">
    <property type="entry name" value="ATPase domain of HSP90 chaperone/DNA topoisomerase II/histidine kinase"/>
    <property type="match status" value="1"/>
</dbReference>
<feature type="compositionally biased region" description="Polar residues" evidence="6">
    <location>
        <begin position="585"/>
        <end position="596"/>
    </location>
</feature>
<dbReference type="InterPro" id="IPR003594">
    <property type="entry name" value="HATPase_dom"/>
</dbReference>
<evidence type="ECO:0000313" key="9">
    <source>
        <dbReference type="Proteomes" id="UP001057375"/>
    </source>
</evidence>
<feature type="compositionally biased region" description="Basic and acidic residues" evidence="6">
    <location>
        <begin position="63"/>
        <end position="72"/>
    </location>
</feature>
<dbReference type="PANTHER" id="PTHR43711:SF26">
    <property type="entry name" value="SENSOR HISTIDINE KINASE RCSC"/>
    <property type="match status" value="1"/>
</dbReference>
<evidence type="ECO:0000259" key="7">
    <source>
        <dbReference type="PROSITE" id="PS50109"/>
    </source>
</evidence>
<feature type="region of interest" description="Disordered" evidence="6">
    <location>
        <begin position="60"/>
        <end position="83"/>
    </location>
</feature>
<comment type="catalytic activity">
    <reaction evidence="1">
        <text>ATP + protein L-histidine = ADP + protein N-phospho-L-histidine.</text>
        <dbReference type="EC" id="2.7.13.3"/>
    </reaction>
</comment>
<dbReference type="EC" id="2.7.13.3" evidence="2"/>
<dbReference type="PANTHER" id="PTHR43711">
    <property type="entry name" value="TWO-COMPONENT HISTIDINE KINASE"/>
    <property type="match status" value="1"/>
</dbReference>
<keyword evidence="9" id="KW-1185">Reference proteome</keyword>
<feature type="region of interest" description="Disordered" evidence="6">
    <location>
        <begin position="1"/>
        <end position="37"/>
    </location>
</feature>
<feature type="domain" description="Histidine kinase" evidence="7">
    <location>
        <begin position="640"/>
        <end position="744"/>
    </location>
</feature>
<name>A0ABQ5K2P4_9EUKA</name>
<dbReference type="PRINTS" id="PR00344">
    <property type="entry name" value="BCTRLSENSOR"/>
</dbReference>
<evidence type="ECO:0000256" key="2">
    <source>
        <dbReference type="ARBA" id="ARBA00012438"/>
    </source>
</evidence>
<dbReference type="EMBL" id="BQXS01012656">
    <property type="protein sequence ID" value="GKT26453.1"/>
    <property type="molecule type" value="Genomic_DNA"/>
</dbReference>
<dbReference type="Gene3D" id="3.30.565.10">
    <property type="entry name" value="Histidine kinase-like ATPase, C-terminal domain"/>
    <property type="match status" value="1"/>
</dbReference>
<keyword evidence="4" id="KW-0418">Kinase</keyword>
<evidence type="ECO:0000256" key="5">
    <source>
        <dbReference type="ARBA" id="ARBA00023012"/>
    </source>
</evidence>
<reference evidence="8" key="1">
    <citation type="submission" date="2022-03" db="EMBL/GenBank/DDBJ databases">
        <title>Draft genome sequence of Aduncisulcus paluster, a free-living microaerophilic Fornicata.</title>
        <authorList>
            <person name="Yuyama I."/>
            <person name="Kume K."/>
            <person name="Tamura T."/>
            <person name="Inagaki Y."/>
            <person name="Hashimoto T."/>
        </authorList>
    </citation>
    <scope>NUCLEOTIDE SEQUENCE</scope>
    <source>
        <strain evidence="8">NY0171</strain>
    </source>
</reference>